<reference evidence="1" key="1">
    <citation type="submission" date="2014-11" db="EMBL/GenBank/DDBJ databases">
        <authorList>
            <person name="Amaro Gonzalez C."/>
        </authorList>
    </citation>
    <scope>NUCLEOTIDE SEQUENCE</scope>
</reference>
<organism evidence="1">
    <name type="scientific">Anguilla anguilla</name>
    <name type="common">European freshwater eel</name>
    <name type="synonym">Muraena anguilla</name>
    <dbReference type="NCBI Taxonomy" id="7936"/>
    <lineage>
        <taxon>Eukaryota</taxon>
        <taxon>Metazoa</taxon>
        <taxon>Chordata</taxon>
        <taxon>Craniata</taxon>
        <taxon>Vertebrata</taxon>
        <taxon>Euteleostomi</taxon>
        <taxon>Actinopterygii</taxon>
        <taxon>Neopterygii</taxon>
        <taxon>Teleostei</taxon>
        <taxon>Anguilliformes</taxon>
        <taxon>Anguillidae</taxon>
        <taxon>Anguilla</taxon>
    </lineage>
</organism>
<proteinExistence type="predicted"/>
<name>A0A0E9XWB2_ANGAN</name>
<sequence>MLSYWVKLKSVASNRDVKNKFDGFNHLNISTVQVKVTKHLKVCMGLPKCRGYVKKKGAQNSKQSTIIEKNGQTLNNYKVVFIH</sequence>
<protein>
    <submittedName>
        <fullName evidence="1">Uncharacterized protein</fullName>
    </submittedName>
</protein>
<dbReference type="AlphaFoldDB" id="A0A0E9XWB2"/>
<accession>A0A0E9XWB2</accession>
<evidence type="ECO:0000313" key="1">
    <source>
        <dbReference type="EMBL" id="JAI06702.1"/>
    </source>
</evidence>
<reference evidence="1" key="2">
    <citation type="journal article" date="2015" name="Fish Shellfish Immunol.">
        <title>Early steps in the European eel (Anguilla anguilla)-Vibrio vulnificus interaction in the gills: Role of the RtxA13 toxin.</title>
        <authorList>
            <person name="Callol A."/>
            <person name="Pajuelo D."/>
            <person name="Ebbesson L."/>
            <person name="Teles M."/>
            <person name="MacKenzie S."/>
            <person name="Amaro C."/>
        </authorList>
    </citation>
    <scope>NUCLEOTIDE SEQUENCE</scope>
</reference>
<dbReference type="EMBL" id="GBXM01001876">
    <property type="protein sequence ID" value="JAI06702.1"/>
    <property type="molecule type" value="Transcribed_RNA"/>
</dbReference>